<sequence>MPGLSRVVWRKSSRSQAGSVCVEVASLDTGRPIASTPRAGRENRACRGGTAVRDSKNPTGPALLFRPMEWTAFLWAVKGGRFDPA</sequence>
<reference evidence="3" key="1">
    <citation type="journal article" date="2014" name="Int. J. Syst. Evol. Microbiol.">
        <title>Complete genome sequence of Corynebacterium casei LMG S-19264T (=DSM 44701T), isolated from a smear-ripened cheese.</title>
        <authorList>
            <consortium name="US DOE Joint Genome Institute (JGI-PGF)"/>
            <person name="Walter F."/>
            <person name="Albersmeier A."/>
            <person name="Kalinowski J."/>
            <person name="Ruckert C."/>
        </authorList>
    </citation>
    <scope>NUCLEOTIDE SEQUENCE</scope>
    <source>
        <strain evidence="3">CGMCC 4.5737</strain>
    </source>
</reference>
<reference evidence="3" key="2">
    <citation type="submission" date="2020-09" db="EMBL/GenBank/DDBJ databases">
        <authorList>
            <person name="Sun Q."/>
            <person name="Zhou Y."/>
        </authorList>
    </citation>
    <scope>NUCLEOTIDE SEQUENCE</scope>
    <source>
        <strain evidence="3">CGMCC 4.5737</strain>
    </source>
</reference>
<evidence type="ECO:0000256" key="1">
    <source>
        <dbReference type="SAM" id="MobiDB-lite"/>
    </source>
</evidence>
<comment type="caution">
    <text evidence="3">The sequence shown here is derived from an EMBL/GenBank/DDBJ whole genome shotgun (WGS) entry which is preliminary data.</text>
</comment>
<dbReference type="Proteomes" id="UP000637578">
    <property type="component" value="Unassembled WGS sequence"/>
</dbReference>
<feature type="region of interest" description="Disordered" evidence="1">
    <location>
        <begin position="31"/>
        <end position="60"/>
    </location>
</feature>
<dbReference type="InterPro" id="IPR007278">
    <property type="entry name" value="DUF397"/>
</dbReference>
<protein>
    <recommendedName>
        <fullName evidence="2">DUF397 domain-containing protein</fullName>
    </recommendedName>
</protein>
<dbReference type="Pfam" id="PF04149">
    <property type="entry name" value="DUF397"/>
    <property type="match status" value="1"/>
</dbReference>
<dbReference type="AlphaFoldDB" id="A0A8J3FU71"/>
<dbReference type="EMBL" id="BMMK01000003">
    <property type="protein sequence ID" value="GGM41033.1"/>
    <property type="molecule type" value="Genomic_DNA"/>
</dbReference>
<dbReference type="RefSeq" id="WP_189054396.1">
    <property type="nucleotide sequence ID" value="NZ_BMMK01000003.1"/>
</dbReference>
<organism evidence="3 4">
    <name type="scientific">Longimycelium tulufanense</name>
    <dbReference type="NCBI Taxonomy" id="907463"/>
    <lineage>
        <taxon>Bacteria</taxon>
        <taxon>Bacillati</taxon>
        <taxon>Actinomycetota</taxon>
        <taxon>Actinomycetes</taxon>
        <taxon>Pseudonocardiales</taxon>
        <taxon>Pseudonocardiaceae</taxon>
        <taxon>Longimycelium</taxon>
    </lineage>
</organism>
<evidence type="ECO:0000313" key="3">
    <source>
        <dbReference type="EMBL" id="GGM41033.1"/>
    </source>
</evidence>
<accession>A0A8J3FU71</accession>
<feature type="domain" description="DUF397" evidence="2">
    <location>
        <begin position="8"/>
        <end position="78"/>
    </location>
</feature>
<name>A0A8J3FU71_9PSEU</name>
<keyword evidence="4" id="KW-1185">Reference proteome</keyword>
<gene>
    <name evidence="3" type="ORF">GCM10012275_10010</name>
</gene>
<proteinExistence type="predicted"/>
<evidence type="ECO:0000259" key="2">
    <source>
        <dbReference type="Pfam" id="PF04149"/>
    </source>
</evidence>
<evidence type="ECO:0000313" key="4">
    <source>
        <dbReference type="Proteomes" id="UP000637578"/>
    </source>
</evidence>